<protein>
    <submittedName>
        <fullName evidence="11">MFS transporter</fullName>
    </submittedName>
</protein>
<keyword evidence="7 9" id="KW-0472">Membrane</keyword>
<comment type="similarity">
    <text evidence="2">Belongs to the major facilitator superfamily. EmrB family.</text>
</comment>
<dbReference type="PANTHER" id="PTHR42718:SF9">
    <property type="entry name" value="MAJOR FACILITATOR SUPERFAMILY MULTIDRUG TRANSPORTER MFSC"/>
    <property type="match status" value="1"/>
</dbReference>
<evidence type="ECO:0000256" key="3">
    <source>
        <dbReference type="ARBA" id="ARBA00022448"/>
    </source>
</evidence>
<feature type="transmembrane region" description="Helical" evidence="9">
    <location>
        <begin position="383"/>
        <end position="404"/>
    </location>
</feature>
<feature type="transmembrane region" description="Helical" evidence="9">
    <location>
        <begin position="195"/>
        <end position="215"/>
    </location>
</feature>
<dbReference type="SUPFAM" id="SSF103473">
    <property type="entry name" value="MFS general substrate transporter"/>
    <property type="match status" value="1"/>
</dbReference>
<keyword evidence="3" id="KW-0813">Transport</keyword>
<keyword evidence="6 9" id="KW-1133">Transmembrane helix</keyword>
<evidence type="ECO:0000256" key="4">
    <source>
        <dbReference type="ARBA" id="ARBA00022475"/>
    </source>
</evidence>
<keyword evidence="5 9" id="KW-0812">Transmembrane</keyword>
<feature type="transmembrane region" description="Helical" evidence="9">
    <location>
        <begin position="358"/>
        <end position="377"/>
    </location>
</feature>
<feature type="transmembrane region" description="Helical" evidence="9">
    <location>
        <begin position="430"/>
        <end position="449"/>
    </location>
</feature>
<name>A0ABU8MCI0_9PSEU</name>
<dbReference type="InterPro" id="IPR036259">
    <property type="entry name" value="MFS_trans_sf"/>
</dbReference>
<dbReference type="NCBIfam" id="TIGR00711">
    <property type="entry name" value="efflux_EmrB"/>
    <property type="match status" value="1"/>
</dbReference>
<dbReference type="PRINTS" id="PR01036">
    <property type="entry name" value="TCRTETB"/>
</dbReference>
<feature type="transmembrane region" description="Helical" evidence="9">
    <location>
        <begin position="461"/>
        <end position="485"/>
    </location>
</feature>
<reference evidence="11 12" key="1">
    <citation type="submission" date="2024-03" db="EMBL/GenBank/DDBJ databases">
        <title>Actinomycetospora sp. OC33-EN07, a novel actinomycete isolated from wild orchid (Aerides multiflora).</title>
        <authorList>
            <person name="Suriyachadkun C."/>
        </authorList>
    </citation>
    <scope>NUCLEOTIDE SEQUENCE [LARGE SCALE GENOMIC DNA]</scope>
    <source>
        <strain evidence="11 12">OC33-EN07</strain>
    </source>
</reference>
<evidence type="ECO:0000256" key="2">
    <source>
        <dbReference type="ARBA" id="ARBA00008537"/>
    </source>
</evidence>
<evidence type="ECO:0000313" key="12">
    <source>
        <dbReference type="Proteomes" id="UP001369736"/>
    </source>
</evidence>
<feature type="transmembrane region" description="Helical" evidence="9">
    <location>
        <begin position="168"/>
        <end position="189"/>
    </location>
</feature>
<feature type="region of interest" description="Disordered" evidence="8">
    <location>
        <begin position="1"/>
        <end position="28"/>
    </location>
</feature>
<dbReference type="InterPro" id="IPR004638">
    <property type="entry name" value="EmrB-like"/>
</dbReference>
<sequence>MPHSTEISGRVAPPATTTASTGPSADPGAAVDARRRWVVLAICCLSLFVVAMDTTIVNLALPSIARTFSTGVSELQWVVDAYALVLAGLLMLSGSIADRVGRRRVFQVGLALFTLGSLLCSLAPGVGWLVAFRMVQAVGGSMLNPVAMSIIANTFVDPRERARAIGAWGAVVGLAMALGPVIGGALVDAVGWPSIFWINVPVGVAAIVLTALAVPESRAPRARRLDPVGQVLVIVLLASLCYAVIEAPRHGWSSALILGLFGVAVLSAVGFVVYERRRREPLLDPRFFRSAPFSGATVVAVCGFAGLGGFLFLNALYLQDVRGLSPLNAGLVTLPGALAIFAMAPLSGWLVATRGPRISLVASGVGLGLSGLMLTGLRADSDMGWLVLAYVVFGLGFGMINPAISDTAVAGMPRSQAGVASGVAAASRQVGASLGVAVFGTAVAGHVSANVVTDLPAASHLAWWILAGCGAVVAVVGFLTSSSWAQRTARRTSRLLEEPELALSGSRP</sequence>
<evidence type="ECO:0000256" key="7">
    <source>
        <dbReference type="ARBA" id="ARBA00023136"/>
    </source>
</evidence>
<evidence type="ECO:0000313" key="11">
    <source>
        <dbReference type="EMBL" id="MEJ2864777.1"/>
    </source>
</evidence>
<dbReference type="InterPro" id="IPR011701">
    <property type="entry name" value="MFS"/>
</dbReference>
<gene>
    <name evidence="11" type="ORF">WCD58_26710</name>
</gene>
<dbReference type="Gene3D" id="1.20.1720.10">
    <property type="entry name" value="Multidrug resistance protein D"/>
    <property type="match status" value="1"/>
</dbReference>
<organism evidence="11 12">
    <name type="scientific">Actinomycetospora flava</name>
    <dbReference type="NCBI Taxonomy" id="3129232"/>
    <lineage>
        <taxon>Bacteria</taxon>
        <taxon>Bacillati</taxon>
        <taxon>Actinomycetota</taxon>
        <taxon>Actinomycetes</taxon>
        <taxon>Pseudonocardiales</taxon>
        <taxon>Pseudonocardiaceae</taxon>
        <taxon>Actinomycetospora</taxon>
    </lineage>
</organism>
<evidence type="ECO:0000259" key="10">
    <source>
        <dbReference type="PROSITE" id="PS50850"/>
    </source>
</evidence>
<dbReference type="Pfam" id="PF07690">
    <property type="entry name" value="MFS_1"/>
    <property type="match status" value="1"/>
</dbReference>
<feature type="compositionally biased region" description="Low complexity" evidence="8">
    <location>
        <begin position="12"/>
        <end position="27"/>
    </location>
</feature>
<dbReference type="Gene3D" id="1.20.1250.20">
    <property type="entry name" value="MFS general substrate transporter like domains"/>
    <property type="match status" value="1"/>
</dbReference>
<dbReference type="PROSITE" id="PS50850">
    <property type="entry name" value="MFS"/>
    <property type="match status" value="1"/>
</dbReference>
<feature type="transmembrane region" description="Helical" evidence="9">
    <location>
        <begin position="227"/>
        <end position="245"/>
    </location>
</feature>
<evidence type="ECO:0000256" key="5">
    <source>
        <dbReference type="ARBA" id="ARBA00022692"/>
    </source>
</evidence>
<feature type="transmembrane region" description="Helical" evidence="9">
    <location>
        <begin position="137"/>
        <end position="156"/>
    </location>
</feature>
<feature type="transmembrane region" description="Helical" evidence="9">
    <location>
        <begin position="251"/>
        <end position="274"/>
    </location>
</feature>
<accession>A0ABU8MCI0</accession>
<evidence type="ECO:0000256" key="1">
    <source>
        <dbReference type="ARBA" id="ARBA00004651"/>
    </source>
</evidence>
<feature type="transmembrane region" description="Helical" evidence="9">
    <location>
        <begin position="37"/>
        <end position="61"/>
    </location>
</feature>
<proteinExistence type="inferred from homology"/>
<feature type="transmembrane region" description="Helical" evidence="9">
    <location>
        <begin position="109"/>
        <end position="131"/>
    </location>
</feature>
<keyword evidence="12" id="KW-1185">Reference proteome</keyword>
<dbReference type="InterPro" id="IPR020846">
    <property type="entry name" value="MFS_dom"/>
</dbReference>
<dbReference type="Proteomes" id="UP001369736">
    <property type="component" value="Unassembled WGS sequence"/>
</dbReference>
<evidence type="ECO:0000256" key="8">
    <source>
        <dbReference type="SAM" id="MobiDB-lite"/>
    </source>
</evidence>
<dbReference type="PANTHER" id="PTHR42718">
    <property type="entry name" value="MAJOR FACILITATOR SUPERFAMILY MULTIDRUG TRANSPORTER MFSC"/>
    <property type="match status" value="1"/>
</dbReference>
<keyword evidence="4" id="KW-1003">Cell membrane</keyword>
<dbReference type="CDD" id="cd17321">
    <property type="entry name" value="MFS_MMR_MDR_like"/>
    <property type="match status" value="1"/>
</dbReference>
<comment type="subcellular location">
    <subcellularLocation>
        <location evidence="1">Cell membrane</location>
        <topology evidence="1">Multi-pass membrane protein</topology>
    </subcellularLocation>
</comment>
<dbReference type="EMBL" id="JBBEGM010000013">
    <property type="protein sequence ID" value="MEJ2864777.1"/>
    <property type="molecule type" value="Genomic_DNA"/>
</dbReference>
<feature type="transmembrane region" description="Helical" evidence="9">
    <location>
        <begin position="295"/>
        <end position="317"/>
    </location>
</feature>
<comment type="caution">
    <text evidence="11">The sequence shown here is derived from an EMBL/GenBank/DDBJ whole genome shotgun (WGS) entry which is preliminary data.</text>
</comment>
<feature type="transmembrane region" description="Helical" evidence="9">
    <location>
        <begin position="329"/>
        <end position="351"/>
    </location>
</feature>
<feature type="transmembrane region" description="Helical" evidence="9">
    <location>
        <begin position="81"/>
        <end position="97"/>
    </location>
</feature>
<feature type="domain" description="Major facilitator superfamily (MFS) profile" evidence="10">
    <location>
        <begin position="39"/>
        <end position="485"/>
    </location>
</feature>
<evidence type="ECO:0000256" key="9">
    <source>
        <dbReference type="SAM" id="Phobius"/>
    </source>
</evidence>
<evidence type="ECO:0000256" key="6">
    <source>
        <dbReference type="ARBA" id="ARBA00022989"/>
    </source>
</evidence>